<evidence type="ECO:0000313" key="3">
    <source>
        <dbReference type="Proteomes" id="UP000006867"/>
    </source>
</evidence>
<keyword evidence="3" id="KW-1185">Reference proteome</keyword>
<dbReference type="Gene3D" id="1.10.10.1390">
    <property type="entry name" value="ATP-dependent DNA helicase RecQ"/>
    <property type="match status" value="1"/>
</dbReference>
<sequence length="352" mass="41003">MSLNYFDIMVLDCLEKIDAERSQSAVFHLLKGKRSSQTIQDAGLFQIAKYFGMVPDCSRSDITASLKKLKQLAFVKAMNETDTYRVTAEGAQELKRALFARPWPAHCHGAYHQQAAKIFWKRFSLLVQVLSNKQHHCQRYTPITKDNQILQWVKSYLRRHPDHNALSASVWGLITDHLNKLSEKQAFIFVYSLTSYERIGYTNKQLADSLREDERYVYILFWGAVHYFIQSIPHCEHSVLAELLSDTVLESALTQSARKTLHLVQKGFPIERIANIRNLKTATIEDHIVEISLHQPSFFIEQYISKEEQQRIVEFAKNMQTNKMKRIREGLHQQFSYFQIRLALAKTVSQYE</sequence>
<gene>
    <name evidence="2" type="ordered locus">BATR1942_09395</name>
</gene>
<proteinExistence type="predicted"/>
<reference evidence="2 3" key="1">
    <citation type="journal article" date="2011" name="Front. Microbiol.">
        <title>Genomic signatures of strain selection and enhancement in Bacillus atrophaeus var. globigii, a historical biowarfare simulant.</title>
        <authorList>
            <person name="Gibbons H.S."/>
            <person name="Broomall S.M."/>
            <person name="McNew L.A."/>
            <person name="Daligault H."/>
            <person name="Chapman C."/>
            <person name="Bruce D."/>
            <person name="Karavis M."/>
            <person name="Krepps M."/>
            <person name="McGregor P.A."/>
            <person name="Hong C."/>
            <person name="Park K.H."/>
            <person name="Akmal A."/>
            <person name="Feldman A."/>
            <person name="Lin J.S."/>
            <person name="Chang W.E."/>
            <person name="Higgs B.W."/>
            <person name="Demirev P."/>
            <person name="Lindquist J."/>
            <person name="Liem A."/>
            <person name="Fochler E."/>
            <person name="Read T.D."/>
            <person name="Tapia R."/>
            <person name="Johnson S."/>
            <person name="Bishop-Lilly K.A."/>
            <person name="Detter C."/>
            <person name="Han C."/>
            <person name="Sozhamannan S."/>
            <person name="Rosenzweig C.N."/>
            <person name="Skowronski E.W."/>
        </authorList>
    </citation>
    <scope>NUCLEOTIDE SEQUENCE [LARGE SCALE GENOMIC DNA]</scope>
    <source>
        <strain evidence="2 3">1942</strain>
    </source>
</reference>
<dbReference type="RefSeq" id="WP_004429712.1">
    <property type="nucleotide sequence ID" value="NC_014639.1"/>
</dbReference>
<dbReference type="InterPro" id="IPR008308">
    <property type="entry name" value="YpbB-like"/>
</dbReference>
<dbReference type="Proteomes" id="UP000006867">
    <property type="component" value="Chromosome"/>
</dbReference>
<dbReference type="EMBL" id="CP002207">
    <property type="protein sequence ID" value="ADP32812.1"/>
    <property type="molecule type" value="Genomic_DNA"/>
</dbReference>
<dbReference type="PIRSF" id="PIRSF021350">
    <property type="entry name" value="UCP021350"/>
    <property type="match status" value="1"/>
</dbReference>
<evidence type="ECO:0000313" key="2">
    <source>
        <dbReference type="EMBL" id="ADP32812.1"/>
    </source>
</evidence>
<evidence type="ECO:0000259" key="1">
    <source>
        <dbReference type="Pfam" id="PF14493"/>
    </source>
</evidence>
<dbReference type="Pfam" id="PF14493">
    <property type="entry name" value="HTH_40"/>
    <property type="match status" value="1"/>
</dbReference>
<organism evidence="2 3">
    <name type="scientific">Bacillus atrophaeus (strain 1942)</name>
    <dbReference type="NCBI Taxonomy" id="720555"/>
    <lineage>
        <taxon>Bacteria</taxon>
        <taxon>Bacillati</taxon>
        <taxon>Bacillota</taxon>
        <taxon>Bacilli</taxon>
        <taxon>Bacillales</taxon>
        <taxon>Bacillaceae</taxon>
        <taxon>Bacillus</taxon>
    </lineage>
</organism>
<name>A0ABM5LY52_BACA1</name>
<feature type="domain" description="Helicase Helix-turn-helix" evidence="1">
    <location>
        <begin position="256"/>
        <end position="344"/>
    </location>
</feature>
<protein>
    <recommendedName>
        <fullName evidence="1">Helicase Helix-turn-helix domain-containing protein</fullName>
    </recommendedName>
</protein>
<accession>A0ABM5LY52</accession>
<dbReference type="InterPro" id="IPR029491">
    <property type="entry name" value="Helicase_HTH"/>
</dbReference>